<keyword evidence="1" id="KW-0472">Membrane</keyword>
<evidence type="ECO:0000313" key="3">
    <source>
        <dbReference type="Proteomes" id="UP000683421"/>
    </source>
</evidence>
<feature type="transmembrane region" description="Helical" evidence="1">
    <location>
        <begin position="6"/>
        <end position="21"/>
    </location>
</feature>
<accession>A0AAJ4NMM4</accession>
<keyword evidence="3" id="KW-1185">Reference proteome</keyword>
<name>A0AAJ4NMM4_9GAMM</name>
<evidence type="ECO:0000256" key="1">
    <source>
        <dbReference type="SAM" id="Phobius"/>
    </source>
</evidence>
<dbReference type="Proteomes" id="UP000683421">
    <property type="component" value="Chromosome"/>
</dbReference>
<keyword evidence="1" id="KW-0812">Transmembrane</keyword>
<gene>
    <name evidence="2" type="ORF">KQR59_05485</name>
</gene>
<feature type="transmembrane region" description="Helical" evidence="1">
    <location>
        <begin position="59"/>
        <end position="79"/>
    </location>
</feature>
<feature type="transmembrane region" description="Helical" evidence="1">
    <location>
        <begin position="185"/>
        <end position="205"/>
    </location>
</feature>
<protein>
    <submittedName>
        <fullName evidence="2">MFS transporter</fullName>
    </submittedName>
</protein>
<sequence>MLLITIKIILSALMVLGLIYISEKSPRLGGLFSGLPLSVGLFTYFYARENGLQFLIDSMPYAFAGFCCTLLFTIGFYLGGKLFLNNRYFNTLSALFVGFVIYFISGYILTKFSINIFSGFMIFLVAMFITILFFRRVADNKHTKVAVKLKPANKLIVITFRIILVASLVLVITGVSRIVGHEWAGIFSSFPVMLTSVTTVLIFTYKDQLFPGVLKHFSYGVSILLIYDLLIYWLYPIMGINWGTLAAYIVCFIYLSLLNKLNQ</sequence>
<dbReference type="EMBL" id="CP076680">
    <property type="protein sequence ID" value="QWU98567.1"/>
    <property type="molecule type" value="Genomic_DNA"/>
</dbReference>
<keyword evidence="1" id="KW-1133">Transmembrane helix</keyword>
<feature type="transmembrane region" description="Helical" evidence="1">
    <location>
        <begin position="91"/>
        <end position="110"/>
    </location>
</feature>
<feature type="transmembrane region" description="Helical" evidence="1">
    <location>
        <begin position="155"/>
        <end position="179"/>
    </location>
</feature>
<dbReference type="AlphaFoldDB" id="A0AAJ4NMM4"/>
<organism evidence="2 3">
    <name type="scientific">Francisella salimarina</name>
    <dbReference type="NCBI Taxonomy" id="2599927"/>
    <lineage>
        <taxon>Bacteria</taxon>
        <taxon>Pseudomonadati</taxon>
        <taxon>Pseudomonadota</taxon>
        <taxon>Gammaproteobacteria</taxon>
        <taxon>Thiotrichales</taxon>
        <taxon>Francisellaceae</taxon>
        <taxon>Francisella</taxon>
    </lineage>
</organism>
<feature type="transmembrane region" description="Helical" evidence="1">
    <location>
        <begin position="28"/>
        <end position="47"/>
    </location>
</feature>
<feature type="transmembrane region" description="Helical" evidence="1">
    <location>
        <begin position="116"/>
        <end position="134"/>
    </location>
</feature>
<feature type="transmembrane region" description="Helical" evidence="1">
    <location>
        <begin position="240"/>
        <end position="258"/>
    </location>
</feature>
<dbReference type="RefSeq" id="WP_216691759.1">
    <property type="nucleotide sequence ID" value="NZ_CP076680.1"/>
</dbReference>
<evidence type="ECO:0000313" key="2">
    <source>
        <dbReference type="EMBL" id="QWU98567.1"/>
    </source>
</evidence>
<proteinExistence type="predicted"/>
<dbReference type="KEGG" id="fsr:KQR59_05485"/>
<feature type="transmembrane region" description="Helical" evidence="1">
    <location>
        <begin position="217"/>
        <end position="234"/>
    </location>
</feature>
<reference evidence="2 3" key="1">
    <citation type="submission" date="2021-06" db="EMBL/GenBank/DDBJ databases">
        <title>Ulceroglandular infection and bacteremia caused by Francisella salimarina in an immunocompromised patient, France.</title>
        <authorList>
            <person name="Hennebique A."/>
            <person name="Caspar Y."/>
            <person name="Maurin M."/>
            <person name="Boisset S."/>
            <person name="Pelloux I."/>
            <person name="Gallego-Hernanz M.P."/>
            <person name="Burucoa C."/>
            <person name="Cazenave-Roblot F."/>
            <person name="Plouzeau C."/>
            <person name="Rammaert B."/>
        </authorList>
    </citation>
    <scope>NUCLEOTIDE SEQUENCE [LARGE SCALE GENOMIC DNA]</scope>
    <source>
        <strain evidence="2 3">CHUGA-F75</strain>
    </source>
</reference>